<accession>A0A6N7IRR3</accession>
<dbReference type="InterPro" id="IPR032758">
    <property type="entry name" value="MqsA/HigA-2"/>
</dbReference>
<evidence type="ECO:0000259" key="1">
    <source>
        <dbReference type="PROSITE" id="PS50943"/>
    </source>
</evidence>
<dbReference type="InterPro" id="IPR001387">
    <property type="entry name" value="Cro/C1-type_HTH"/>
</dbReference>
<dbReference type="SMART" id="SM00530">
    <property type="entry name" value="HTH_XRE"/>
    <property type="match status" value="1"/>
</dbReference>
<name>A0A6N7IRR3_9FIRM</name>
<dbReference type="GO" id="GO:0003677">
    <property type="term" value="F:DNA binding"/>
    <property type="evidence" value="ECO:0007669"/>
    <property type="project" value="InterPro"/>
</dbReference>
<gene>
    <name evidence="2" type="ORF">GFC01_10870</name>
</gene>
<dbReference type="Pfam" id="PF13274">
    <property type="entry name" value="SocA_Panacea"/>
    <property type="match status" value="1"/>
</dbReference>
<comment type="caution">
    <text evidence="2">The sequence shown here is derived from an EMBL/GenBank/DDBJ whole genome shotgun (WGS) entry which is preliminary data.</text>
</comment>
<evidence type="ECO:0000313" key="2">
    <source>
        <dbReference type="EMBL" id="MQL52754.1"/>
    </source>
</evidence>
<dbReference type="InterPro" id="IPR010982">
    <property type="entry name" value="Lambda_DNA-bd_dom_sf"/>
</dbReference>
<dbReference type="SUPFAM" id="SSF47413">
    <property type="entry name" value="lambda repressor-like DNA-binding domains"/>
    <property type="match status" value="1"/>
</dbReference>
<keyword evidence="3" id="KW-1185">Reference proteome</keyword>
<dbReference type="NCBIfam" id="TIGR03831">
    <property type="entry name" value="YgiT_finger"/>
    <property type="match status" value="1"/>
</dbReference>
<dbReference type="OrthoDB" id="3213544at2"/>
<sequence length="333" mass="38082">MTMIKYCDQCGGETVFSVAEREENYDIRGERIRVVTKVWRCQGCGLELFDDELTGPALKEAYNEYRRRKNIPAPEDIKELRGKFGLSLRSFAKLLGWGYVTLHRYENGALPSEAHAAVLAALKANPSYAFGLLETTKRNFEKDEMDGLLKRIDALTRECNHPSKIRHEEKCEANVFTGFVPFSVEKFRDMVLWFSSMEAPLLKTKLLKLLWYADFLHFKRHGVGISGAVYVHLPLGPVPDNFTFLLGELEWEHKIKIEPVPVGDYLAERIIPVAERGSSLSEDELRTLKDVLKQFQGWGSRRISSYSHEEKAYLSTGQGEEISYEYAVDLSID</sequence>
<evidence type="ECO:0000313" key="3">
    <source>
        <dbReference type="Proteomes" id="UP000441717"/>
    </source>
</evidence>
<organism evidence="2 3">
    <name type="scientific">Desulfofundulus thermobenzoicus</name>
    <dbReference type="NCBI Taxonomy" id="29376"/>
    <lineage>
        <taxon>Bacteria</taxon>
        <taxon>Bacillati</taxon>
        <taxon>Bacillota</taxon>
        <taxon>Clostridia</taxon>
        <taxon>Eubacteriales</taxon>
        <taxon>Peptococcaceae</taxon>
        <taxon>Desulfofundulus</taxon>
    </lineage>
</organism>
<feature type="domain" description="HTH cro/C1-type" evidence="1">
    <location>
        <begin position="77"/>
        <end position="129"/>
    </location>
</feature>
<dbReference type="InterPro" id="IPR022452">
    <property type="entry name" value="MqsA"/>
</dbReference>
<dbReference type="NCBIfam" id="TIGR03830">
    <property type="entry name" value="CxxCG_CxxCG_HTH"/>
    <property type="match status" value="1"/>
</dbReference>
<proteinExistence type="predicted"/>
<dbReference type="InterPro" id="IPR022453">
    <property type="entry name" value="Znf_MqsA-type"/>
</dbReference>
<dbReference type="PROSITE" id="PS50943">
    <property type="entry name" value="HTH_CROC1"/>
    <property type="match status" value="1"/>
</dbReference>
<protein>
    <submittedName>
        <fullName evidence="2">DUF4065 domain-containing protein</fullName>
    </submittedName>
</protein>
<dbReference type="AlphaFoldDB" id="A0A6N7IRR3"/>
<dbReference type="EMBL" id="WHYR01000028">
    <property type="protein sequence ID" value="MQL52754.1"/>
    <property type="molecule type" value="Genomic_DNA"/>
</dbReference>
<reference evidence="2 3" key="1">
    <citation type="submission" date="2019-10" db="EMBL/GenBank/DDBJ databases">
        <title>Comparative genomics of sulfur disproportionating microorganisms.</title>
        <authorList>
            <person name="Ward L.M."/>
            <person name="Bertran E."/>
            <person name="Johnston D."/>
        </authorList>
    </citation>
    <scope>NUCLEOTIDE SEQUENCE [LARGE SCALE GENOMIC DNA]</scope>
    <source>
        <strain evidence="2 3">DSM 14055</strain>
    </source>
</reference>
<dbReference type="CDD" id="cd00093">
    <property type="entry name" value="HTH_XRE"/>
    <property type="match status" value="1"/>
</dbReference>
<dbReference type="InterPro" id="IPR025272">
    <property type="entry name" value="SocA_Panacea"/>
</dbReference>
<dbReference type="Pfam" id="PF15731">
    <property type="entry name" value="MqsA_antitoxin"/>
    <property type="match status" value="1"/>
</dbReference>
<dbReference type="Gene3D" id="1.10.260.40">
    <property type="entry name" value="lambda repressor-like DNA-binding domains"/>
    <property type="match status" value="1"/>
</dbReference>
<dbReference type="Proteomes" id="UP000441717">
    <property type="component" value="Unassembled WGS sequence"/>
</dbReference>